<evidence type="ECO:0000256" key="2">
    <source>
        <dbReference type="ARBA" id="ARBA00022692"/>
    </source>
</evidence>
<reference evidence="6 7" key="1">
    <citation type="submission" date="2018-03" db="EMBL/GenBank/DDBJ databases">
        <title>Genomic Encyclopedia of Archaeal and Bacterial Type Strains, Phase II (KMG-II): from individual species to whole genera.</title>
        <authorList>
            <person name="Goeker M."/>
        </authorList>
    </citation>
    <scope>NUCLEOTIDE SEQUENCE [LARGE SCALE GENOMIC DNA]</scope>
    <source>
        <strain evidence="6 7">DSM 29318</strain>
    </source>
</reference>
<feature type="transmembrane region" description="Helical" evidence="5">
    <location>
        <begin position="35"/>
        <end position="53"/>
    </location>
</feature>
<dbReference type="PIRSF" id="PIRSF036466">
    <property type="entry name" value="UCP036466"/>
    <property type="match status" value="1"/>
</dbReference>
<evidence type="ECO:0000256" key="3">
    <source>
        <dbReference type="ARBA" id="ARBA00022989"/>
    </source>
</evidence>
<evidence type="ECO:0000313" key="6">
    <source>
        <dbReference type="EMBL" id="PRY93795.1"/>
    </source>
</evidence>
<protein>
    <recommendedName>
        <fullName evidence="5">UPF0391 membrane protein BCF33_2680</fullName>
    </recommendedName>
</protein>
<keyword evidence="1 5" id="KW-1003">Cell membrane</keyword>
<accession>A0A2T0X4G2</accession>
<gene>
    <name evidence="6" type="ORF">BCF33_2680</name>
</gene>
<evidence type="ECO:0000256" key="5">
    <source>
        <dbReference type="HAMAP-Rule" id="MF_01361"/>
    </source>
</evidence>
<comment type="caution">
    <text evidence="6">The sequence shown here is derived from an EMBL/GenBank/DDBJ whole genome shotgun (WGS) entry which is preliminary data.</text>
</comment>
<keyword evidence="4 5" id="KW-0472">Membrane</keyword>
<dbReference type="RefSeq" id="WP_106161396.1">
    <property type="nucleotide sequence ID" value="NZ_PVTT01000002.1"/>
</dbReference>
<dbReference type="GO" id="GO:0005886">
    <property type="term" value="C:plasma membrane"/>
    <property type="evidence" value="ECO:0007669"/>
    <property type="project" value="UniProtKB-SubCell"/>
</dbReference>
<dbReference type="EMBL" id="PVTT01000002">
    <property type="protein sequence ID" value="PRY93795.1"/>
    <property type="molecule type" value="Genomic_DNA"/>
</dbReference>
<keyword evidence="3 5" id="KW-1133">Transmembrane helix</keyword>
<proteinExistence type="inferred from homology"/>
<evidence type="ECO:0000256" key="1">
    <source>
        <dbReference type="ARBA" id="ARBA00022475"/>
    </source>
</evidence>
<evidence type="ECO:0000256" key="4">
    <source>
        <dbReference type="ARBA" id="ARBA00023136"/>
    </source>
</evidence>
<comment type="similarity">
    <text evidence="5">Belongs to the UPF0391 family.</text>
</comment>
<organism evidence="6 7">
    <name type="scientific">Hasllibacter halocynthiae</name>
    <dbReference type="NCBI Taxonomy" id="595589"/>
    <lineage>
        <taxon>Bacteria</taxon>
        <taxon>Pseudomonadati</taxon>
        <taxon>Pseudomonadota</taxon>
        <taxon>Alphaproteobacteria</taxon>
        <taxon>Rhodobacterales</taxon>
        <taxon>Roseobacteraceae</taxon>
        <taxon>Hasllibacter</taxon>
    </lineage>
</organism>
<evidence type="ECO:0000313" key="7">
    <source>
        <dbReference type="Proteomes" id="UP000238801"/>
    </source>
</evidence>
<dbReference type="Proteomes" id="UP000238801">
    <property type="component" value="Unassembled WGS sequence"/>
</dbReference>
<comment type="subcellular location">
    <subcellularLocation>
        <location evidence="5">Cell membrane</location>
        <topology evidence="5">Single-pass membrane protein</topology>
    </subcellularLocation>
</comment>
<dbReference type="AlphaFoldDB" id="A0A2T0X4G2"/>
<keyword evidence="2 5" id="KW-0812">Transmembrane</keyword>
<dbReference type="InterPro" id="IPR009760">
    <property type="entry name" value="DUF1328"/>
</dbReference>
<dbReference type="HAMAP" id="MF_01361">
    <property type="entry name" value="UPF0391"/>
    <property type="match status" value="1"/>
</dbReference>
<sequence length="54" mass="5594">MIKWIFILLAIAAIAALLGFGTLSGVALTGAKVLIGIVLILFLLVLFGIIAVLD</sequence>
<dbReference type="Pfam" id="PF07043">
    <property type="entry name" value="DUF1328"/>
    <property type="match status" value="1"/>
</dbReference>
<keyword evidence="7" id="KW-1185">Reference proteome</keyword>
<name>A0A2T0X4G2_9RHOB</name>